<proteinExistence type="predicted"/>
<organism evidence="1 2">
    <name type="scientific">Staphylococcus phage MCE-2014</name>
    <dbReference type="NCBI Taxonomy" id="1524910"/>
    <lineage>
        <taxon>Viruses</taxon>
        <taxon>Duplodnaviria</taxon>
        <taxon>Heunggongvirae</taxon>
        <taxon>Uroviricota</taxon>
        <taxon>Caudoviricetes</taxon>
        <taxon>Herelleviridae</taxon>
        <taxon>Twortvirinae</taxon>
        <taxon>Kayvirus</taxon>
        <taxon>Kayvirus MCE2014</taxon>
    </lineage>
</organism>
<dbReference type="Proteomes" id="UP000028960">
    <property type="component" value="Segment"/>
</dbReference>
<dbReference type="KEGG" id="vg:22276195"/>
<dbReference type="EMBL" id="KJ888149">
    <property type="protein sequence ID" value="AII26847.1"/>
    <property type="molecule type" value="Genomic_DNA"/>
</dbReference>
<evidence type="ECO:0000313" key="1">
    <source>
        <dbReference type="EMBL" id="AII26847.1"/>
    </source>
</evidence>
<sequence>MFKLQNKVEIIVPKYTNSGKEISSPAIKEAVNNATKICGGCTITEIKGQWWSDDEQRIMEDDNLNLEWYYDKGMQDMNDQQGLLQALSKIARQLIVFYEQEAISIKINGTLYIIDYEDLDLLSYDLYELMFKN</sequence>
<dbReference type="GeneID" id="22276195"/>
<accession>A0A076G5R5</accession>
<dbReference type="RefSeq" id="YP_009097937.1">
    <property type="nucleotide sequence ID" value="NC_025416.1"/>
</dbReference>
<protein>
    <submittedName>
        <fullName evidence="1">Uncharacterized protein</fullName>
    </submittedName>
</protein>
<evidence type="ECO:0000313" key="2">
    <source>
        <dbReference type="Proteomes" id="UP000028960"/>
    </source>
</evidence>
<reference evidence="1 2" key="1">
    <citation type="journal article" date="2014" name="Appl. Environ. Microbiol.">
        <title>Combined Use of Bacteriophage K and a Novel Bacteriophage To Reduce Staphylococcus aureus Biofilm Formation.</title>
        <authorList>
            <person name="Alves D.R."/>
            <person name="Gaudion A."/>
            <person name="Bean J.E."/>
            <person name="Perez Esteban P."/>
            <person name="Arnot T.C."/>
            <person name="Harper D.R."/>
            <person name="Kot W."/>
            <person name="Hansen L.H."/>
            <person name="Enright M.C."/>
            <person name="Jenkins A.T."/>
        </authorList>
    </citation>
    <scope>NUCLEOTIDE SEQUENCE [LARGE SCALE GENOMIC DNA]</scope>
</reference>
<keyword evidence="2" id="KW-1185">Reference proteome</keyword>
<name>A0A076G5R5_9CAUD</name>